<evidence type="ECO:0000313" key="1">
    <source>
        <dbReference type="EMBL" id="MBP2181428.1"/>
    </source>
</evidence>
<protein>
    <submittedName>
        <fullName evidence="1">Uncharacterized protein</fullName>
    </submittedName>
</protein>
<gene>
    <name evidence="1" type="ORF">JOM49_002954</name>
</gene>
<dbReference type="Proteomes" id="UP000741013">
    <property type="component" value="Unassembled WGS sequence"/>
</dbReference>
<sequence length="84" mass="9077">MAFNATWHPGPEAVAGMQQIGSARELAALVIYLDPDSLAIMPPPDPSQWPRFVSLLRQLRDGADELADHLDRTGVPGKDGEVAE</sequence>
<accession>A0ABS4PPS3</accession>
<evidence type="ECO:0000313" key="2">
    <source>
        <dbReference type="Proteomes" id="UP000741013"/>
    </source>
</evidence>
<dbReference type="EMBL" id="JAGGMS010000001">
    <property type="protein sequence ID" value="MBP2181428.1"/>
    <property type="molecule type" value="Genomic_DNA"/>
</dbReference>
<dbReference type="RefSeq" id="WP_209664850.1">
    <property type="nucleotide sequence ID" value="NZ_JAGGMS010000001.1"/>
</dbReference>
<organism evidence="1 2">
    <name type="scientific">Amycolatopsis magusensis</name>
    <dbReference type="NCBI Taxonomy" id="882444"/>
    <lineage>
        <taxon>Bacteria</taxon>
        <taxon>Bacillati</taxon>
        <taxon>Actinomycetota</taxon>
        <taxon>Actinomycetes</taxon>
        <taxon>Pseudonocardiales</taxon>
        <taxon>Pseudonocardiaceae</taxon>
        <taxon>Amycolatopsis</taxon>
    </lineage>
</organism>
<reference evidence="1 2" key="1">
    <citation type="submission" date="2021-03" db="EMBL/GenBank/DDBJ databases">
        <title>Sequencing the genomes of 1000 actinobacteria strains.</title>
        <authorList>
            <person name="Klenk H.-P."/>
        </authorList>
    </citation>
    <scope>NUCLEOTIDE SEQUENCE [LARGE SCALE GENOMIC DNA]</scope>
    <source>
        <strain evidence="1 2">DSM 45510</strain>
    </source>
</reference>
<proteinExistence type="predicted"/>
<comment type="caution">
    <text evidence="1">The sequence shown here is derived from an EMBL/GenBank/DDBJ whole genome shotgun (WGS) entry which is preliminary data.</text>
</comment>
<name>A0ABS4PPS3_9PSEU</name>
<keyword evidence="2" id="KW-1185">Reference proteome</keyword>